<proteinExistence type="predicted"/>
<dbReference type="RefSeq" id="WP_048997886.1">
    <property type="nucleotide sequence ID" value="NZ_CP040698.1"/>
</dbReference>
<evidence type="ECO:0000256" key="1">
    <source>
        <dbReference type="SAM" id="MobiDB-lite"/>
    </source>
</evidence>
<comment type="caution">
    <text evidence="2">The sequence shown here is derived from an EMBL/GenBank/DDBJ whole genome shotgun (WGS) entry which is preliminary data.</text>
</comment>
<evidence type="ECO:0000313" key="2">
    <source>
        <dbReference type="EMBL" id="EMM7456193.1"/>
    </source>
</evidence>
<reference evidence="2" key="1">
    <citation type="submission" date="2024-02" db="EMBL/GenBank/DDBJ databases">
        <authorList>
            <consortium name="Clinical and Environmental Microbiology Branch: Whole genome sequencing antimicrobial resistance pathogens in the healthcare setting"/>
        </authorList>
    </citation>
    <scope>NUCLEOTIDE SEQUENCE</scope>
    <source>
        <strain evidence="2">Whole organism</strain>
    </source>
</reference>
<feature type="compositionally biased region" description="Low complexity" evidence="1">
    <location>
        <begin position="22"/>
        <end position="42"/>
    </location>
</feature>
<evidence type="ECO:0000313" key="3">
    <source>
        <dbReference type="Proteomes" id="UP001169574"/>
    </source>
</evidence>
<dbReference type="Proteomes" id="UP001169574">
    <property type="component" value="Unassembled WGS sequence"/>
</dbReference>
<gene>
    <name evidence="2" type="ORF">P7U51_000645</name>
</gene>
<feature type="region of interest" description="Disordered" evidence="1">
    <location>
        <begin position="1"/>
        <end position="48"/>
    </location>
</feature>
<dbReference type="AlphaFoldDB" id="A0AAN4EU10"/>
<protein>
    <submittedName>
        <fullName evidence="2">Bacteriocin</fullName>
    </submittedName>
</protein>
<accession>A0AAN4EU10</accession>
<dbReference type="EMBL" id="ABLGCN030000001">
    <property type="protein sequence ID" value="EMM7456193.1"/>
    <property type="molecule type" value="Genomic_DNA"/>
</dbReference>
<organism evidence="2 3">
    <name type="scientific">Citrobacter freundii</name>
    <dbReference type="NCBI Taxonomy" id="546"/>
    <lineage>
        <taxon>Bacteria</taxon>
        <taxon>Pseudomonadati</taxon>
        <taxon>Pseudomonadota</taxon>
        <taxon>Gammaproteobacteria</taxon>
        <taxon>Enterobacterales</taxon>
        <taxon>Enterobacteriaceae</taxon>
        <taxon>Citrobacter</taxon>
        <taxon>Citrobacter freundii complex</taxon>
    </lineage>
</organism>
<name>A0AAN4EU10_CITFR</name>
<sequence length="68" mass="7293">MGYGLLQAGQQTRKEAMQGMGQAANEEAQREAAQQQIDAQQTAKRETEQGAFEGLNMAALAMSVAAMF</sequence>